<evidence type="ECO:0000313" key="5">
    <source>
        <dbReference type="EMBL" id="KAB5593790.1"/>
    </source>
</evidence>
<sequence>MKHLLHALESRRHKLPVPDAELDQLLSEVKDARDVKGPEQFADSLDKVLTELRSLPEAHAFLKPVTKSDAPDYHLGKTDSVSRARSLISSLSVIKHPMDLGTMGRKVRNKQYRNKTEFIADLNLIWDNCLTYNAHPTHPLRRCANFLRKRTVILSEIIQDPSERSAPLTLRKMPSHLRRRSLIDDSDDDYSSTSGKVNGTKPRVNGIKTDGILSMSNGRHVGVNGANGRVSSTPESDAPMRPAIQRSRGSGHSRRPLPEESFAERNAIARTAESMFQFLALDKELQRLDFDHGLQRHLDTAGAGPSRLAKEPLQGEDFMREESTRRLRSQLRQIRQNDEDLLRLDEWREVDESKATGGGKRKRLVIASSDEEEDDTPRRTKFSSTGLPPDQEEHETIHDLWWEAMRSGSIIGNGVLPMAQHGFPPIKPGIMKRRKKRPKGVKPDNAKLGLKGAIHKNIATLHSIRRVHTKILILNAAVEESSGNFELPPDDENTEPPILSIPGLTLGEDSGAHCLNRVSTTVLQHAGFEGVSNTIIVNQFIDGHGKGGSQAALDVLQHVAADYLMNVGRTFRFMIDTFGKTMSNEQIVLHALAEHGVSEVQELERYIKDDVERYGSRLQDLERKLTNAYDEQTQAGAIEDDELFDEENEALVMGGFAGELGEDFFGLRELGLDQEFGLTSLSIPRKLLRSRRDNAANANSTKEPQLPYPPPPSFVPVHTANLESHIGLLHPFYASKAGTSNPPATGAEPVGAILPDDPANNLKVKMGPLGQIISVAPNASKKKGGGTGGGGGGGATGGAGDTNAKPEGSKTPKKKKAKPPVPVSNDPPLTMPSFGVSKASTAPAPEVSTMMPDFGAFISGVHAGA</sequence>
<dbReference type="Pfam" id="PF00439">
    <property type="entry name" value="Bromodomain"/>
    <property type="match status" value="1"/>
</dbReference>
<comment type="caution">
    <text evidence="5">The sequence shown here is derived from an EMBL/GenBank/DDBJ whole genome shotgun (WGS) entry which is preliminary data.</text>
</comment>
<dbReference type="EMBL" id="SSOP01000030">
    <property type="protein sequence ID" value="KAB5593790.1"/>
    <property type="molecule type" value="Genomic_DNA"/>
</dbReference>
<feature type="region of interest" description="Disordered" evidence="3">
    <location>
        <begin position="424"/>
        <end position="447"/>
    </location>
</feature>
<accession>A0A5N5QPW2</accession>
<feature type="region of interest" description="Disordered" evidence="3">
    <location>
        <begin position="298"/>
        <end position="322"/>
    </location>
</feature>
<dbReference type="InterPro" id="IPR001487">
    <property type="entry name" value="Bromodomain"/>
</dbReference>
<dbReference type="Gene3D" id="1.10.20.10">
    <property type="entry name" value="Histone, subunit A"/>
    <property type="match status" value="1"/>
</dbReference>
<dbReference type="InterPro" id="IPR009072">
    <property type="entry name" value="Histone-fold"/>
</dbReference>
<dbReference type="PROSITE" id="PS50014">
    <property type="entry name" value="BROMODOMAIN_2"/>
    <property type="match status" value="1"/>
</dbReference>
<dbReference type="GO" id="GO:0000124">
    <property type="term" value="C:SAGA complex"/>
    <property type="evidence" value="ECO:0007669"/>
    <property type="project" value="InterPro"/>
</dbReference>
<dbReference type="Proteomes" id="UP000383932">
    <property type="component" value="Unassembled WGS sequence"/>
</dbReference>
<feature type="compositionally biased region" description="Basic residues" evidence="3">
    <location>
        <begin position="430"/>
        <end position="440"/>
    </location>
</feature>
<dbReference type="InterPro" id="IPR036427">
    <property type="entry name" value="Bromodomain-like_sf"/>
</dbReference>
<dbReference type="SUPFAM" id="SSF47370">
    <property type="entry name" value="Bromodomain"/>
    <property type="match status" value="1"/>
</dbReference>
<feature type="region of interest" description="Disordered" evidence="3">
    <location>
        <begin position="180"/>
        <end position="260"/>
    </location>
</feature>
<dbReference type="Gene3D" id="1.20.920.10">
    <property type="entry name" value="Bromodomain-like"/>
    <property type="match status" value="1"/>
</dbReference>
<dbReference type="InterPro" id="IPR037782">
    <property type="entry name" value="Spt7"/>
</dbReference>
<gene>
    <name evidence="5" type="ORF">CTheo_2759</name>
</gene>
<protein>
    <submittedName>
        <fullName evidence="5">Fungal specific transcription factor domain containing protein</fullName>
    </submittedName>
</protein>
<dbReference type="OrthoDB" id="21449at2759"/>
<dbReference type="GO" id="GO:0006357">
    <property type="term" value="P:regulation of transcription by RNA polymerase II"/>
    <property type="evidence" value="ECO:0007669"/>
    <property type="project" value="TreeGrafter"/>
</dbReference>
<feature type="region of interest" description="Disordered" evidence="3">
    <location>
        <begin position="778"/>
        <end position="849"/>
    </location>
</feature>
<dbReference type="GO" id="GO:0006325">
    <property type="term" value="P:chromatin organization"/>
    <property type="evidence" value="ECO:0007669"/>
    <property type="project" value="UniProtKB-ARBA"/>
</dbReference>
<dbReference type="GO" id="GO:0046982">
    <property type="term" value="F:protein heterodimerization activity"/>
    <property type="evidence" value="ECO:0007669"/>
    <property type="project" value="InterPro"/>
</dbReference>
<name>A0A5N5QPW2_9AGAM</name>
<dbReference type="GO" id="GO:0005198">
    <property type="term" value="F:structural molecule activity"/>
    <property type="evidence" value="ECO:0007669"/>
    <property type="project" value="TreeGrafter"/>
</dbReference>
<evidence type="ECO:0000313" key="6">
    <source>
        <dbReference type="Proteomes" id="UP000383932"/>
    </source>
</evidence>
<evidence type="ECO:0000256" key="1">
    <source>
        <dbReference type="ARBA" id="ARBA00023117"/>
    </source>
</evidence>
<dbReference type="PANTHER" id="PTHR47343">
    <property type="entry name" value="TRANSCRIPTIONAL ACTIVATOR SPT7"/>
    <property type="match status" value="1"/>
</dbReference>
<evidence type="ECO:0000259" key="4">
    <source>
        <dbReference type="PROSITE" id="PS50014"/>
    </source>
</evidence>
<dbReference type="CDD" id="cd22927">
    <property type="entry name" value="HFD_SPT7"/>
    <property type="match status" value="1"/>
</dbReference>
<dbReference type="PANTHER" id="PTHR47343:SF1">
    <property type="entry name" value="TRANSCRIPTIONAL ACTIVATOR SPT7"/>
    <property type="match status" value="1"/>
</dbReference>
<feature type="region of interest" description="Disordered" evidence="3">
    <location>
        <begin position="352"/>
        <end position="393"/>
    </location>
</feature>
<keyword evidence="6" id="KW-1185">Reference proteome</keyword>
<reference evidence="5 6" key="1">
    <citation type="journal article" date="2019" name="Fungal Biol. Biotechnol.">
        <title>Draft genome sequence of fastidious pathogen Ceratobasidium theobromae, which causes vascular-streak dieback in Theobroma cacao.</title>
        <authorList>
            <person name="Ali S.S."/>
            <person name="Asman A."/>
            <person name="Shao J."/>
            <person name="Firmansyah A.P."/>
            <person name="Susilo A.W."/>
            <person name="Rosmana A."/>
            <person name="McMahon P."/>
            <person name="Junaid M."/>
            <person name="Guest D."/>
            <person name="Kheng T.Y."/>
            <person name="Meinhardt L.W."/>
            <person name="Bailey B.A."/>
        </authorList>
    </citation>
    <scope>NUCLEOTIDE SEQUENCE [LARGE SCALE GENOMIC DNA]</scope>
    <source>
        <strain evidence="5 6">CT2</strain>
    </source>
</reference>
<feature type="compositionally biased region" description="Gly residues" evidence="3">
    <location>
        <begin position="785"/>
        <end position="800"/>
    </location>
</feature>
<evidence type="ECO:0000256" key="3">
    <source>
        <dbReference type="SAM" id="MobiDB-lite"/>
    </source>
</evidence>
<evidence type="ECO:0000256" key="2">
    <source>
        <dbReference type="PROSITE-ProRule" id="PRU00035"/>
    </source>
</evidence>
<dbReference type="SMART" id="SM00297">
    <property type="entry name" value="BROMO"/>
    <property type="match status" value="1"/>
</dbReference>
<dbReference type="GO" id="GO:0046695">
    <property type="term" value="C:SLIK (SAGA-like) complex"/>
    <property type="evidence" value="ECO:0007669"/>
    <property type="project" value="InterPro"/>
</dbReference>
<dbReference type="PRINTS" id="PR00503">
    <property type="entry name" value="BROMODOMAIN"/>
</dbReference>
<organism evidence="5 6">
    <name type="scientific">Ceratobasidium theobromae</name>
    <dbReference type="NCBI Taxonomy" id="1582974"/>
    <lineage>
        <taxon>Eukaryota</taxon>
        <taxon>Fungi</taxon>
        <taxon>Dikarya</taxon>
        <taxon>Basidiomycota</taxon>
        <taxon>Agaricomycotina</taxon>
        <taxon>Agaricomycetes</taxon>
        <taxon>Cantharellales</taxon>
        <taxon>Ceratobasidiaceae</taxon>
        <taxon>Ceratobasidium</taxon>
    </lineage>
</organism>
<keyword evidence="1 2" id="KW-0103">Bromodomain</keyword>
<proteinExistence type="predicted"/>
<feature type="domain" description="Bromo" evidence="4">
    <location>
        <begin position="53"/>
        <end position="140"/>
    </location>
</feature>
<dbReference type="AlphaFoldDB" id="A0A5N5QPW2"/>